<evidence type="ECO:0000256" key="1">
    <source>
        <dbReference type="SAM" id="MobiDB-lite"/>
    </source>
</evidence>
<dbReference type="Proteomes" id="UP000183567">
    <property type="component" value="Unassembled WGS sequence"/>
</dbReference>
<gene>
    <name evidence="2" type="ORF">AZE42_04518</name>
</gene>
<accession>A0A1J8Q044</accession>
<dbReference type="EMBL" id="LVVM01004185">
    <property type="protein sequence ID" value="OJA13355.1"/>
    <property type="molecule type" value="Genomic_DNA"/>
</dbReference>
<evidence type="ECO:0000313" key="2">
    <source>
        <dbReference type="EMBL" id="OJA13355.1"/>
    </source>
</evidence>
<organism evidence="2 3">
    <name type="scientific">Rhizopogon vesiculosus</name>
    <dbReference type="NCBI Taxonomy" id="180088"/>
    <lineage>
        <taxon>Eukaryota</taxon>
        <taxon>Fungi</taxon>
        <taxon>Dikarya</taxon>
        <taxon>Basidiomycota</taxon>
        <taxon>Agaricomycotina</taxon>
        <taxon>Agaricomycetes</taxon>
        <taxon>Agaricomycetidae</taxon>
        <taxon>Boletales</taxon>
        <taxon>Suillineae</taxon>
        <taxon>Rhizopogonaceae</taxon>
        <taxon>Rhizopogon</taxon>
    </lineage>
</organism>
<feature type="region of interest" description="Disordered" evidence="1">
    <location>
        <begin position="18"/>
        <end position="50"/>
    </location>
</feature>
<protein>
    <submittedName>
        <fullName evidence="2">Uncharacterized protein</fullName>
    </submittedName>
</protein>
<evidence type="ECO:0000313" key="3">
    <source>
        <dbReference type="Proteomes" id="UP000183567"/>
    </source>
</evidence>
<comment type="caution">
    <text evidence="2">The sequence shown here is derived from an EMBL/GenBank/DDBJ whole genome shotgun (WGS) entry which is preliminary data.</text>
</comment>
<reference evidence="2 3" key="1">
    <citation type="submission" date="2016-03" db="EMBL/GenBank/DDBJ databases">
        <title>Comparative genomics of the ectomycorrhizal sister species Rhizopogon vinicolor and Rhizopogon vesiculosus (Basidiomycota: Boletales) reveals a divergence of the mating type B locus.</title>
        <authorList>
            <person name="Mujic A.B."/>
            <person name="Kuo A."/>
            <person name="Tritt A."/>
            <person name="Lipzen A."/>
            <person name="Chen C."/>
            <person name="Johnson J."/>
            <person name="Sharma A."/>
            <person name="Barry K."/>
            <person name="Grigoriev I.V."/>
            <person name="Spatafora J.W."/>
        </authorList>
    </citation>
    <scope>NUCLEOTIDE SEQUENCE [LARGE SCALE GENOMIC DNA]</scope>
    <source>
        <strain evidence="2 3">AM-OR11-056</strain>
    </source>
</reference>
<proteinExistence type="predicted"/>
<sequence>MSLNIRLTCVYSFKLGNLSANPVRNSDKLSSTARTSGNDDNDSLKQSPHE</sequence>
<dbReference type="AlphaFoldDB" id="A0A1J8Q044"/>
<keyword evidence="3" id="KW-1185">Reference proteome</keyword>
<feature type="compositionally biased region" description="Polar residues" evidence="1">
    <location>
        <begin position="18"/>
        <end position="38"/>
    </location>
</feature>
<name>A0A1J8Q044_9AGAM</name>